<comment type="caution">
    <text evidence="5">The sequence shown here is derived from an EMBL/GenBank/DDBJ whole genome shotgun (WGS) entry which is preliminary data.</text>
</comment>
<evidence type="ECO:0000256" key="1">
    <source>
        <dbReference type="PIRSR" id="PIRSR640198-1"/>
    </source>
</evidence>
<dbReference type="GO" id="GO:0005524">
    <property type="term" value="F:ATP binding"/>
    <property type="evidence" value="ECO:0007669"/>
    <property type="project" value="UniProtKB-KW"/>
</dbReference>
<reference evidence="5 6" key="1">
    <citation type="journal article" date="2016" name="Nat. Commun.">
        <title>Thousands of microbial genomes shed light on interconnected biogeochemical processes in an aquifer system.</title>
        <authorList>
            <person name="Anantharaman K."/>
            <person name="Brown C.T."/>
            <person name="Hug L.A."/>
            <person name="Sharon I."/>
            <person name="Castelle C.J."/>
            <person name="Probst A.J."/>
            <person name="Thomas B.C."/>
            <person name="Singh A."/>
            <person name="Wilkins M.J."/>
            <person name="Karaoz U."/>
            <person name="Brodie E.L."/>
            <person name="Williams K.H."/>
            <person name="Hubbard S.S."/>
            <person name="Banfield J.F."/>
        </authorList>
    </citation>
    <scope>NUCLEOTIDE SEQUENCE [LARGE SCALE GENOMIC DNA]</scope>
</reference>
<feature type="active site" evidence="1">
    <location>
        <position position="178"/>
    </location>
</feature>
<feature type="binding site" evidence="2">
    <location>
        <begin position="182"/>
        <end position="189"/>
    </location>
    <ligand>
        <name>ATP</name>
        <dbReference type="ChEBI" id="CHEBI:30616"/>
    </ligand>
</feature>
<dbReference type="Pfam" id="PF02661">
    <property type="entry name" value="Fic"/>
    <property type="match status" value="1"/>
</dbReference>
<dbReference type="EMBL" id="MGAF01000048">
    <property type="protein sequence ID" value="OGK39497.1"/>
    <property type="molecule type" value="Genomic_DNA"/>
</dbReference>
<proteinExistence type="predicted"/>
<dbReference type="InterPro" id="IPR036390">
    <property type="entry name" value="WH_DNA-bd_sf"/>
</dbReference>
<dbReference type="PANTHER" id="PTHR13504">
    <property type="entry name" value="FIDO DOMAIN-CONTAINING PROTEIN DDB_G0283145"/>
    <property type="match status" value="1"/>
</dbReference>
<dbReference type="InterPro" id="IPR003812">
    <property type="entry name" value="Fido"/>
</dbReference>
<sequence length="327" mass="38415">MKIPPTYQITSEILELISKIDSFRLFFKDKKIPEELKNNIQRVSLLKSSLFSARIEGNTLNMDDVEITKDKLKKIEIYNILDAVQNLNRTVKSRQLINLNIIRETHSLVMKDLTPDRGKFRKEMTAIFNQAGVVIYTTPPPEKVSTLLTQLNKFINSEEEKFPLIAAFISHLIFEKIHPFLDGNGRVGRLLIFAILKAKNYDLGFFVPFEEYLDNHKSDYYYYLDTGLQNTNDYLLFMLTSFLSQVEDLKNRIGDEEKKKTILTPRLEEIYNIIKDHPMISFDFIRRRFLKVPERTLRYDLKKLADKNFIIKIGKTRGSYYKAVNTY</sequence>
<dbReference type="SUPFAM" id="SSF46785">
    <property type="entry name" value="Winged helix' DNA-binding domain"/>
    <property type="match status" value="1"/>
</dbReference>
<dbReference type="PANTHER" id="PTHR13504:SF38">
    <property type="entry name" value="FIDO DOMAIN-CONTAINING PROTEIN"/>
    <property type="match status" value="1"/>
</dbReference>
<accession>A0A1F7I7Z6</accession>
<feature type="domain" description="Fido" evidence="4">
    <location>
        <begin position="97"/>
        <end position="245"/>
    </location>
</feature>
<protein>
    <recommendedName>
        <fullName evidence="4">Fido domain-containing protein</fullName>
    </recommendedName>
</protein>
<gene>
    <name evidence="5" type="ORF">A3A74_00560</name>
</gene>
<dbReference type="AlphaFoldDB" id="A0A1F7I7Z6"/>
<dbReference type="Proteomes" id="UP000179270">
    <property type="component" value="Unassembled WGS sequence"/>
</dbReference>
<feature type="binding site" evidence="2">
    <location>
        <begin position="220"/>
        <end position="221"/>
    </location>
    <ligand>
        <name>ATP</name>
        <dbReference type="ChEBI" id="CHEBI:30616"/>
    </ligand>
</feature>
<dbReference type="Gene3D" id="1.10.3290.10">
    <property type="entry name" value="Fido-like domain"/>
    <property type="match status" value="1"/>
</dbReference>
<dbReference type="PROSITE" id="PS51459">
    <property type="entry name" value="FIDO"/>
    <property type="match status" value="1"/>
</dbReference>
<evidence type="ECO:0000256" key="2">
    <source>
        <dbReference type="PIRSR" id="PIRSR640198-2"/>
    </source>
</evidence>
<evidence type="ECO:0000259" key="4">
    <source>
        <dbReference type="PROSITE" id="PS51459"/>
    </source>
</evidence>
<organism evidence="5 6">
    <name type="scientific">Candidatus Roizmanbacteria bacterium RIFCSPLOWO2_01_FULL_35_13</name>
    <dbReference type="NCBI Taxonomy" id="1802055"/>
    <lineage>
        <taxon>Bacteria</taxon>
        <taxon>Candidatus Roizmaniibacteriota</taxon>
    </lineage>
</organism>
<evidence type="ECO:0000256" key="3">
    <source>
        <dbReference type="PIRSR" id="PIRSR640198-4"/>
    </source>
</evidence>
<name>A0A1F7I7Z6_9BACT</name>
<feature type="glycosylation site" description="N-linked (GlcNAc...) asparagine" evidence="3">
    <location>
        <position position="88"/>
    </location>
</feature>
<evidence type="ECO:0000313" key="5">
    <source>
        <dbReference type="EMBL" id="OGK39497.1"/>
    </source>
</evidence>
<evidence type="ECO:0000313" key="6">
    <source>
        <dbReference type="Proteomes" id="UP000179270"/>
    </source>
</evidence>
<dbReference type="InterPro" id="IPR040198">
    <property type="entry name" value="Fido_containing"/>
</dbReference>
<dbReference type="STRING" id="1802055.A3A74_00560"/>
<keyword evidence="2" id="KW-0067">ATP-binding</keyword>
<keyword evidence="2" id="KW-0547">Nucleotide-binding</keyword>
<dbReference type="SUPFAM" id="SSF140931">
    <property type="entry name" value="Fic-like"/>
    <property type="match status" value="1"/>
</dbReference>
<dbReference type="InterPro" id="IPR036597">
    <property type="entry name" value="Fido-like_dom_sf"/>
</dbReference>